<dbReference type="EMBL" id="ASHM01058624">
    <property type="protein sequence ID" value="PNX89085.1"/>
    <property type="molecule type" value="Genomic_DNA"/>
</dbReference>
<dbReference type="Proteomes" id="UP000236291">
    <property type="component" value="Unassembled WGS sequence"/>
</dbReference>
<feature type="signal peptide" evidence="1">
    <location>
        <begin position="1"/>
        <end position="25"/>
    </location>
</feature>
<evidence type="ECO:0000256" key="1">
    <source>
        <dbReference type="SAM" id="SignalP"/>
    </source>
</evidence>
<accession>A0A2K3ME64</accession>
<reference evidence="2 3" key="1">
    <citation type="journal article" date="2014" name="Am. J. Bot.">
        <title>Genome assembly and annotation for red clover (Trifolium pratense; Fabaceae).</title>
        <authorList>
            <person name="Istvanek J."/>
            <person name="Jaros M."/>
            <person name="Krenek A."/>
            <person name="Repkova J."/>
        </authorList>
    </citation>
    <scope>NUCLEOTIDE SEQUENCE [LARGE SCALE GENOMIC DNA]</scope>
    <source>
        <strain evidence="3">cv. Tatra</strain>
        <tissue evidence="2">Young leaves</tissue>
    </source>
</reference>
<protein>
    <submittedName>
        <fullName evidence="2">Uncharacterized protein</fullName>
    </submittedName>
</protein>
<evidence type="ECO:0000313" key="2">
    <source>
        <dbReference type="EMBL" id="PNX89085.1"/>
    </source>
</evidence>
<feature type="chain" id="PRO_5014330472" evidence="1">
    <location>
        <begin position="26"/>
        <end position="97"/>
    </location>
</feature>
<name>A0A2K3ME64_TRIPR</name>
<evidence type="ECO:0000313" key="3">
    <source>
        <dbReference type="Proteomes" id="UP000236291"/>
    </source>
</evidence>
<gene>
    <name evidence="2" type="ORF">L195_g045202</name>
</gene>
<comment type="caution">
    <text evidence="2">The sequence shown here is derived from an EMBL/GenBank/DDBJ whole genome shotgun (WGS) entry which is preliminary data.</text>
</comment>
<proteinExistence type="predicted"/>
<sequence length="97" mass="11073">MALLPILHLTLLPLIIYQATFFASAAVVDPTLGFTLVSLDNSNLVIQKPYNVPVYQLYNFQYTELTLTTSSLEFMYKMILPTAWNLVGRKDIKVFKK</sequence>
<dbReference type="AlphaFoldDB" id="A0A2K3ME64"/>
<organism evidence="2 3">
    <name type="scientific">Trifolium pratense</name>
    <name type="common">Red clover</name>
    <dbReference type="NCBI Taxonomy" id="57577"/>
    <lineage>
        <taxon>Eukaryota</taxon>
        <taxon>Viridiplantae</taxon>
        <taxon>Streptophyta</taxon>
        <taxon>Embryophyta</taxon>
        <taxon>Tracheophyta</taxon>
        <taxon>Spermatophyta</taxon>
        <taxon>Magnoliopsida</taxon>
        <taxon>eudicotyledons</taxon>
        <taxon>Gunneridae</taxon>
        <taxon>Pentapetalae</taxon>
        <taxon>rosids</taxon>
        <taxon>fabids</taxon>
        <taxon>Fabales</taxon>
        <taxon>Fabaceae</taxon>
        <taxon>Papilionoideae</taxon>
        <taxon>50 kb inversion clade</taxon>
        <taxon>NPAAA clade</taxon>
        <taxon>Hologalegina</taxon>
        <taxon>IRL clade</taxon>
        <taxon>Trifolieae</taxon>
        <taxon>Trifolium</taxon>
    </lineage>
</organism>
<keyword evidence="1" id="KW-0732">Signal</keyword>
<reference evidence="2 3" key="2">
    <citation type="journal article" date="2017" name="Front. Plant Sci.">
        <title>Gene Classification and Mining of Molecular Markers Useful in Red Clover (Trifolium pratense) Breeding.</title>
        <authorList>
            <person name="Istvanek J."/>
            <person name="Dluhosova J."/>
            <person name="Dluhos P."/>
            <person name="Patkova L."/>
            <person name="Nedelnik J."/>
            <person name="Repkova J."/>
        </authorList>
    </citation>
    <scope>NUCLEOTIDE SEQUENCE [LARGE SCALE GENOMIC DNA]</scope>
    <source>
        <strain evidence="3">cv. Tatra</strain>
        <tissue evidence="2">Young leaves</tissue>
    </source>
</reference>